<keyword evidence="5" id="KW-0349">Heme</keyword>
<dbReference type="GO" id="GO:0005516">
    <property type="term" value="F:calmodulin binding"/>
    <property type="evidence" value="ECO:0007669"/>
    <property type="project" value="UniProtKB-KW"/>
</dbReference>
<dbReference type="EMBL" id="BGPR01275045">
    <property type="protein sequence ID" value="GBN08885.1"/>
    <property type="molecule type" value="Genomic_DNA"/>
</dbReference>
<evidence type="ECO:0000259" key="12">
    <source>
        <dbReference type="Pfam" id="PF02898"/>
    </source>
</evidence>
<reference evidence="14 17" key="1">
    <citation type="journal article" date="2019" name="Sci. Rep.">
        <title>Orb-weaving spider Araneus ventricosus genome elucidates the spidroin gene catalogue.</title>
        <authorList>
            <person name="Kono N."/>
            <person name="Nakamura H."/>
            <person name="Ohtoshi R."/>
            <person name="Moran D.A.P."/>
            <person name="Shinohara A."/>
            <person name="Yoshida Y."/>
            <person name="Fujiwara M."/>
            <person name="Mori M."/>
            <person name="Tomita M."/>
            <person name="Arakawa K."/>
        </authorList>
    </citation>
    <scope>NUCLEOTIDE SEQUENCE [LARGE SCALE GENOMIC DNA]</scope>
</reference>
<dbReference type="InterPro" id="IPR004030">
    <property type="entry name" value="NOS_N"/>
</dbReference>
<dbReference type="SUPFAM" id="SSF56512">
    <property type="entry name" value="Nitric oxide (NO) synthase oxygenase domain"/>
    <property type="match status" value="1"/>
</dbReference>
<evidence type="ECO:0000256" key="5">
    <source>
        <dbReference type="ARBA" id="ARBA00022617"/>
    </source>
</evidence>
<dbReference type="OrthoDB" id="6428127at2759"/>
<feature type="non-terminal residue" evidence="14">
    <location>
        <position position="1"/>
    </location>
</feature>
<feature type="non-terminal residue" evidence="14">
    <location>
        <position position="90"/>
    </location>
</feature>
<protein>
    <recommendedName>
        <fullName evidence="4">nitric-oxide synthase (NADPH)</fullName>
        <ecNumber evidence="4">1.14.13.39</ecNumber>
    </recommendedName>
</protein>
<dbReference type="GO" id="GO:0004517">
    <property type="term" value="F:nitric-oxide synthase activity"/>
    <property type="evidence" value="ECO:0007669"/>
    <property type="project" value="UniProtKB-EC"/>
</dbReference>
<dbReference type="Gene3D" id="3.90.440.10">
    <property type="entry name" value="Nitric Oxide Synthase,Heme Domain,Chain A domain 2"/>
    <property type="match status" value="1"/>
</dbReference>
<dbReference type="AlphaFoldDB" id="A0A4Y2L2M0"/>
<dbReference type="InterPro" id="IPR036119">
    <property type="entry name" value="NOS_N_sf"/>
</dbReference>
<evidence type="ECO:0000256" key="10">
    <source>
        <dbReference type="ARBA" id="ARBA00023002"/>
    </source>
</evidence>
<dbReference type="EMBL" id="BGPR01275031">
    <property type="protein sequence ID" value="GBN08834.1"/>
    <property type="molecule type" value="Genomic_DNA"/>
</dbReference>
<evidence type="ECO:0000256" key="2">
    <source>
        <dbReference type="ARBA" id="ARBA00001970"/>
    </source>
</evidence>
<keyword evidence="11" id="KW-0408">Iron</keyword>
<accession>A0A4Y2L2M0</accession>
<dbReference type="GO" id="GO:0046872">
    <property type="term" value="F:metal ion binding"/>
    <property type="evidence" value="ECO:0007669"/>
    <property type="project" value="UniProtKB-KW"/>
</dbReference>
<feature type="domain" description="Nitric oxide synthase (NOS)" evidence="12">
    <location>
        <begin position="1"/>
        <end position="90"/>
    </location>
</feature>
<gene>
    <name evidence="14" type="primary">NOS_7</name>
    <name evidence="16" type="synonym">NOS_0</name>
    <name evidence="13" type="synonym">NOS_2</name>
    <name evidence="15" type="synonym">NOS_6</name>
    <name evidence="14" type="ORF">AVEN_240992_1</name>
    <name evidence="15" type="ORF">AVEN_268329_1</name>
    <name evidence="16" type="ORF">AVEN_270781_1</name>
    <name evidence="13" type="ORF">AVEN_95789_1</name>
</gene>
<dbReference type="InterPro" id="IPR044940">
    <property type="entry name" value="NOS_dom_2"/>
</dbReference>
<dbReference type="Proteomes" id="UP000499080">
    <property type="component" value="Unassembled WGS sequence"/>
</dbReference>
<keyword evidence="6" id="KW-0288">FMN</keyword>
<name>A0A4Y2L2M0_ARAVE</name>
<evidence type="ECO:0000256" key="1">
    <source>
        <dbReference type="ARBA" id="ARBA00001917"/>
    </source>
</evidence>
<organism evidence="14 17">
    <name type="scientific">Araneus ventricosus</name>
    <name type="common">Orbweaver spider</name>
    <name type="synonym">Epeira ventricosa</name>
    <dbReference type="NCBI Taxonomy" id="182803"/>
    <lineage>
        <taxon>Eukaryota</taxon>
        <taxon>Metazoa</taxon>
        <taxon>Ecdysozoa</taxon>
        <taxon>Arthropoda</taxon>
        <taxon>Chelicerata</taxon>
        <taxon>Arachnida</taxon>
        <taxon>Araneae</taxon>
        <taxon>Araneomorphae</taxon>
        <taxon>Entelegynae</taxon>
        <taxon>Araneoidea</taxon>
        <taxon>Araneidae</taxon>
        <taxon>Araneus</taxon>
    </lineage>
</organism>
<evidence type="ECO:0000256" key="4">
    <source>
        <dbReference type="ARBA" id="ARBA00012989"/>
    </source>
</evidence>
<keyword evidence="17" id="KW-1185">Reference proteome</keyword>
<dbReference type="PANTHER" id="PTHR43410:SF1">
    <property type="entry name" value="NITRIC OXIDE SYNTHASE"/>
    <property type="match status" value="1"/>
</dbReference>
<sequence>STITLFPPRIPGREDFRVWNPQLINFAGYLQPDGSVIGDPGRLQFTRICQRLGWKGKGGRFDVLPLVLSAPGEGAKCYELPEELIMMIDI</sequence>
<dbReference type="EMBL" id="BGPR01275044">
    <property type="protein sequence ID" value="GBN08883.1"/>
    <property type="molecule type" value="Genomic_DNA"/>
</dbReference>
<dbReference type="GO" id="GO:0006809">
    <property type="term" value="P:nitric oxide biosynthetic process"/>
    <property type="evidence" value="ECO:0007669"/>
    <property type="project" value="InterPro"/>
</dbReference>
<dbReference type="EC" id="1.14.13.39" evidence="4"/>
<evidence type="ECO:0000256" key="3">
    <source>
        <dbReference type="ARBA" id="ARBA00006267"/>
    </source>
</evidence>
<keyword evidence="8" id="KW-0521">NADP</keyword>
<keyword evidence="6" id="KW-0285">Flavoprotein</keyword>
<evidence type="ECO:0000256" key="7">
    <source>
        <dbReference type="ARBA" id="ARBA00022723"/>
    </source>
</evidence>
<keyword evidence="10" id="KW-0560">Oxidoreductase</keyword>
<dbReference type="PANTHER" id="PTHR43410">
    <property type="entry name" value="NITRIC OXIDE SYNTHASE OXYGENASE"/>
    <property type="match status" value="1"/>
</dbReference>
<comment type="similarity">
    <text evidence="3">Belongs to the NOS family.</text>
</comment>
<comment type="caution">
    <text evidence="14">The sequence shown here is derived from an EMBL/GenBank/DDBJ whole genome shotgun (WGS) entry which is preliminary data.</text>
</comment>
<keyword evidence="9" id="KW-0112">Calmodulin-binding</keyword>
<evidence type="ECO:0000313" key="13">
    <source>
        <dbReference type="EMBL" id="GBN08794.1"/>
    </source>
</evidence>
<evidence type="ECO:0000256" key="11">
    <source>
        <dbReference type="ARBA" id="ARBA00023004"/>
    </source>
</evidence>
<dbReference type="InterPro" id="IPR050607">
    <property type="entry name" value="NOS"/>
</dbReference>
<evidence type="ECO:0000313" key="15">
    <source>
        <dbReference type="EMBL" id="GBN08883.1"/>
    </source>
</evidence>
<evidence type="ECO:0000313" key="16">
    <source>
        <dbReference type="EMBL" id="GBN08885.1"/>
    </source>
</evidence>
<comment type="cofactor">
    <cofactor evidence="2">
        <name>heme b</name>
        <dbReference type="ChEBI" id="CHEBI:60344"/>
    </cofactor>
</comment>
<keyword evidence="7" id="KW-0479">Metal-binding</keyword>
<evidence type="ECO:0000256" key="8">
    <source>
        <dbReference type="ARBA" id="ARBA00022857"/>
    </source>
</evidence>
<evidence type="ECO:0000313" key="17">
    <source>
        <dbReference type="Proteomes" id="UP000499080"/>
    </source>
</evidence>
<evidence type="ECO:0000256" key="9">
    <source>
        <dbReference type="ARBA" id="ARBA00022860"/>
    </source>
</evidence>
<dbReference type="Pfam" id="PF02898">
    <property type="entry name" value="NO_synthase"/>
    <property type="match status" value="1"/>
</dbReference>
<dbReference type="EMBL" id="BGPR01275019">
    <property type="protein sequence ID" value="GBN08794.1"/>
    <property type="molecule type" value="Genomic_DNA"/>
</dbReference>
<evidence type="ECO:0000313" key="14">
    <source>
        <dbReference type="EMBL" id="GBN08834.1"/>
    </source>
</evidence>
<proteinExistence type="inferred from homology"/>
<comment type="cofactor">
    <cofactor evidence="1">
        <name>FMN</name>
        <dbReference type="ChEBI" id="CHEBI:58210"/>
    </cofactor>
</comment>
<evidence type="ECO:0000256" key="6">
    <source>
        <dbReference type="ARBA" id="ARBA00022643"/>
    </source>
</evidence>